<name>A0AA46NPU1_9GAMM</name>
<evidence type="ECO:0000313" key="1">
    <source>
        <dbReference type="EMBL" id="UYF75430.1"/>
    </source>
</evidence>
<dbReference type="EMBL" id="CP089044">
    <property type="protein sequence ID" value="UYF75430.1"/>
    <property type="molecule type" value="Genomic_DNA"/>
</dbReference>
<protein>
    <submittedName>
        <fullName evidence="1">Uncharacterized protein</fullName>
    </submittedName>
</protein>
<sequence length="237" mass="26672">MSMFASLGKKPTDTNYPFPAWPAHIILVIEDALRLASKSAESLLGGKAKLLVATEEQITASIQNTLHEILSDGTIVEGFTSDIFQSISRNESVEDYTGAYLDKQPDLTFKLVGQCKPHQGLYCECKILDKTHPVRNYLYDGLSRFVTGKYAWAMQHAHMIGYVRDQNLSPSKLTTYLTQNNKPEGKTHSDCLQIQGVPVIRPNDLVFTNHDRKFKLIRLSTKPDATPIAIRHLWLNI</sequence>
<dbReference type="RefSeq" id="WP_104794646.1">
    <property type="nucleotide sequence ID" value="NZ_CP089044.1"/>
</dbReference>
<dbReference type="Proteomes" id="UP001164081">
    <property type="component" value="Chromosome"/>
</dbReference>
<gene>
    <name evidence="1" type="ORF">LSO58_00405</name>
</gene>
<accession>A0AA46NPU1</accession>
<proteinExistence type="predicted"/>
<evidence type="ECO:0000313" key="2">
    <source>
        <dbReference type="Proteomes" id="UP001164081"/>
    </source>
</evidence>
<dbReference type="AlphaFoldDB" id="A0AA46NPU1"/>
<organism evidence="1 2">
    <name type="scientific">Acinetobacter ursingii</name>
    <dbReference type="NCBI Taxonomy" id="108980"/>
    <lineage>
        <taxon>Bacteria</taxon>
        <taxon>Pseudomonadati</taxon>
        <taxon>Pseudomonadota</taxon>
        <taxon>Gammaproteobacteria</taxon>
        <taxon>Moraxellales</taxon>
        <taxon>Moraxellaceae</taxon>
        <taxon>Acinetobacter</taxon>
    </lineage>
</organism>
<reference evidence="1" key="1">
    <citation type="journal article" date="2022" name="J Glob Antimicrob Resist">
        <title>Comparative analysis of IMP-4- and OXA-58-containing plasmids of three carbapenemase-producing Acinetobacter ursingii strains in the Netherlands.</title>
        <authorList>
            <person name="Hendrickx A.P.A."/>
            <person name="Schade R.P."/>
            <person name="Landman F."/>
            <person name="Bosch T."/>
            <person name="Schouls L.M."/>
            <person name="van Dijk K."/>
        </authorList>
    </citation>
    <scope>NUCLEOTIDE SEQUENCE</scope>
    <source>
        <strain evidence="1">RIVM_C010761</strain>
    </source>
</reference>